<gene>
    <name evidence="10" type="ORF">PO878_05125</name>
</gene>
<keyword evidence="8" id="KW-0902">Two-component regulatory system</keyword>
<dbReference type="Gene3D" id="1.20.5.1930">
    <property type="match status" value="1"/>
</dbReference>
<dbReference type="Pfam" id="PF02518">
    <property type="entry name" value="HATPase_c"/>
    <property type="match status" value="1"/>
</dbReference>
<organism evidence="10 11">
    <name type="scientific">Iamia majanohamensis</name>
    <dbReference type="NCBI Taxonomy" id="467976"/>
    <lineage>
        <taxon>Bacteria</taxon>
        <taxon>Bacillati</taxon>
        <taxon>Actinomycetota</taxon>
        <taxon>Acidimicrobiia</taxon>
        <taxon>Acidimicrobiales</taxon>
        <taxon>Iamiaceae</taxon>
        <taxon>Iamia</taxon>
    </lineage>
</organism>
<keyword evidence="11" id="KW-1185">Reference proteome</keyword>
<dbReference type="GO" id="GO:0046983">
    <property type="term" value="F:protein dimerization activity"/>
    <property type="evidence" value="ECO:0007669"/>
    <property type="project" value="InterPro"/>
</dbReference>
<evidence type="ECO:0000256" key="1">
    <source>
        <dbReference type="ARBA" id="ARBA00000085"/>
    </source>
</evidence>
<evidence type="ECO:0000256" key="5">
    <source>
        <dbReference type="ARBA" id="ARBA00022741"/>
    </source>
</evidence>
<dbReference type="GO" id="GO:0000155">
    <property type="term" value="F:phosphorelay sensor kinase activity"/>
    <property type="evidence" value="ECO:0007669"/>
    <property type="project" value="InterPro"/>
</dbReference>
<keyword evidence="7" id="KW-0067">ATP-binding</keyword>
<reference evidence="10" key="1">
    <citation type="submission" date="2023-01" db="EMBL/GenBank/DDBJ databases">
        <title>The diversity of Class Acidimicrobiia in South China Sea sediment environments and the proposal of Iamia marina sp. nov., a novel species of the genus Iamia.</title>
        <authorList>
            <person name="He Y."/>
            <person name="Tian X."/>
        </authorList>
    </citation>
    <scope>NUCLEOTIDE SEQUENCE</scope>
    <source>
        <strain evidence="10">DSM 19957</strain>
    </source>
</reference>
<dbReference type="SMART" id="SM00387">
    <property type="entry name" value="HATPase_c"/>
    <property type="match status" value="1"/>
</dbReference>
<dbReference type="CDD" id="cd16917">
    <property type="entry name" value="HATPase_UhpB-NarQ-NarX-like"/>
    <property type="match status" value="1"/>
</dbReference>
<dbReference type="InterPro" id="IPR003594">
    <property type="entry name" value="HATPase_dom"/>
</dbReference>
<dbReference type="InterPro" id="IPR036890">
    <property type="entry name" value="HATPase_C_sf"/>
</dbReference>
<name>A0AAE9Y7F4_9ACTN</name>
<accession>A0AAE9Y7F4</accession>
<evidence type="ECO:0000256" key="8">
    <source>
        <dbReference type="ARBA" id="ARBA00023012"/>
    </source>
</evidence>
<comment type="catalytic activity">
    <reaction evidence="1">
        <text>ATP + protein L-histidine = ADP + protein N-phospho-L-histidine.</text>
        <dbReference type="EC" id="2.7.13.3"/>
    </reaction>
</comment>
<protein>
    <recommendedName>
        <fullName evidence="2">histidine kinase</fullName>
        <ecNumber evidence="2">2.7.13.3</ecNumber>
    </recommendedName>
</protein>
<keyword evidence="6 10" id="KW-0418">Kinase</keyword>
<feature type="domain" description="Histidine kinase/HSP90-like ATPase" evidence="9">
    <location>
        <begin position="285"/>
        <end position="377"/>
    </location>
</feature>
<evidence type="ECO:0000313" key="11">
    <source>
        <dbReference type="Proteomes" id="UP001216390"/>
    </source>
</evidence>
<dbReference type="GO" id="GO:0016020">
    <property type="term" value="C:membrane"/>
    <property type="evidence" value="ECO:0007669"/>
    <property type="project" value="InterPro"/>
</dbReference>
<evidence type="ECO:0000259" key="9">
    <source>
        <dbReference type="SMART" id="SM00387"/>
    </source>
</evidence>
<keyword evidence="3" id="KW-0597">Phosphoprotein</keyword>
<dbReference type="Pfam" id="PF07730">
    <property type="entry name" value="HisKA_3"/>
    <property type="match status" value="1"/>
</dbReference>
<evidence type="ECO:0000313" key="10">
    <source>
        <dbReference type="EMBL" id="WCO68104.1"/>
    </source>
</evidence>
<evidence type="ECO:0000256" key="7">
    <source>
        <dbReference type="ARBA" id="ARBA00022840"/>
    </source>
</evidence>
<dbReference type="EMBL" id="CP116942">
    <property type="protein sequence ID" value="WCO68104.1"/>
    <property type="molecule type" value="Genomic_DNA"/>
</dbReference>
<keyword evidence="5" id="KW-0547">Nucleotide-binding</keyword>
<evidence type="ECO:0000256" key="3">
    <source>
        <dbReference type="ARBA" id="ARBA00022553"/>
    </source>
</evidence>
<dbReference type="KEGG" id="ima:PO878_05125"/>
<proteinExistence type="predicted"/>
<dbReference type="InterPro" id="IPR011712">
    <property type="entry name" value="Sig_transdc_His_kin_sub3_dim/P"/>
</dbReference>
<dbReference type="InterPro" id="IPR050482">
    <property type="entry name" value="Sensor_HK_TwoCompSys"/>
</dbReference>
<dbReference type="PANTHER" id="PTHR24421">
    <property type="entry name" value="NITRATE/NITRITE SENSOR PROTEIN NARX-RELATED"/>
    <property type="match status" value="1"/>
</dbReference>
<evidence type="ECO:0000256" key="4">
    <source>
        <dbReference type="ARBA" id="ARBA00022679"/>
    </source>
</evidence>
<dbReference type="GO" id="GO:0005524">
    <property type="term" value="F:ATP binding"/>
    <property type="evidence" value="ECO:0007669"/>
    <property type="project" value="UniProtKB-KW"/>
</dbReference>
<evidence type="ECO:0000256" key="6">
    <source>
        <dbReference type="ARBA" id="ARBA00022777"/>
    </source>
</evidence>
<dbReference type="PANTHER" id="PTHR24421:SF10">
    <property type="entry name" value="NITRATE_NITRITE SENSOR PROTEIN NARQ"/>
    <property type="match status" value="1"/>
</dbReference>
<keyword evidence="4" id="KW-0808">Transferase</keyword>
<evidence type="ECO:0000256" key="2">
    <source>
        <dbReference type="ARBA" id="ARBA00012438"/>
    </source>
</evidence>
<dbReference type="RefSeq" id="WP_272737621.1">
    <property type="nucleotide sequence ID" value="NZ_CP116942.1"/>
</dbReference>
<dbReference type="EC" id="2.7.13.3" evidence="2"/>
<dbReference type="SUPFAM" id="SSF55874">
    <property type="entry name" value="ATPase domain of HSP90 chaperone/DNA topoisomerase II/histidine kinase"/>
    <property type="match status" value="1"/>
</dbReference>
<dbReference type="AlphaFoldDB" id="A0AAE9Y7F4"/>
<dbReference type="Gene3D" id="3.30.565.10">
    <property type="entry name" value="Histidine kinase-like ATPase, C-terminal domain"/>
    <property type="match status" value="1"/>
</dbReference>
<dbReference type="Proteomes" id="UP001216390">
    <property type="component" value="Chromosome"/>
</dbReference>
<sequence>MLRGALRSLWEEPRVPDPGPAPWWDRVLVAVLALVTVGEGLLRPDVPWPPWSIGWALLCVFPLLVRRSHPLAAVVVAFGAQTVAGLGPELAGRDYAVLDATAVVLLFPYSLCRWASGRDAVVGMAFVLACHLGREPLYGSTAASMVVGAGFLMFPAALGASIRFRATARQRSVEQVRLQEREELARELHDTVAHHVSAIAIQAQAGRAVAAADPSRAASVLEVIEGAATEALAEMREVVGILRTGAAERAPAPGVADIARLTEAGPGALRVEVDLRGDLGHLTGPVDAALYRLAQESITNARRHARGARRVAVRVEGTGDAVRLEVRDDGRGGRDGREPGYGLVGMAERVELLGGTFSAGPAPTGGWTVTAVLPRAGEAP</sequence>